<comment type="caution">
    <text evidence="2">The sequence shown here is derived from an EMBL/GenBank/DDBJ whole genome shotgun (WGS) entry which is preliminary data.</text>
</comment>
<dbReference type="EMBL" id="RFXN01000142">
    <property type="protein sequence ID" value="NBR94439.1"/>
    <property type="molecule type" value="Genomic_DNA"/>
</dbReference>
<dbReference type="Proteomes" id="UP000740727">
    <property type="component" value="Unassembled WGS sequence"/>
</dbReference>
<evidence type="ECO:0000256" key="1">
    <source>
        <dbReference type="SAM" id="Phobius"/>
    </source>
</evidence>
<reference evidence="2" key="1">
    <citation type="submission" date="2018-10" db="EMBL/GenBank/DDBJ databases">
        <title>Iterative Subtractive Binning of Freshwater Chronoseries Metagenomes Recovers Nearly Complete Genomes from over Four Hundred Novel Species.</title>
        <authorList>
            <person name="Rodriguez-R L.M."/>
            <person name="Tsementzi D."/>
            <person name="Luo C."/>
            <person name="Konstantinidis K.T."/>
        </authorList>
    </citation>
    <scope>NUCLEOTIDE SEQUENCE</scope>
    <source>
        <strain evidence="2">WB5_2A_028</strain>
    </source>
</reference>
<dbReference type="AlphaFoldDB" id="A0A965GDD2"/>
<gene>
    <name evidence="2" type="ORF">EBT44_06425</name>
</gene>
<accession>A0A965GDD2</accession>
<proteinExistence type="predicted"/>
<keyword evidence="1" id="KW-0812">Transmembrane</keyword>
<feature type="transmembrane region" description="Helical" evidence="1">
    <location>
        <begin position="30"/>
        <end position="47"/>
    </location>
</feature>
<protein>
    <submittedName>
        <fullName evidence="2">Uncharacterized protein</fullName>
    </submittedName>
</protein>
<evidence type="ECO:0000313" key="2">
    <source>
        <dbReference type="EMBL" id="NBR94439.1"/>
    </source>
</evidence>
<feature type="transmembrane region" description="Helical" evidence="1">
    <location>
        <begin position="7"/>
        <end position="24"/>
    </location>
</feature>
<keyword evidence="1" id="KW-0472">Membrane</keyword>
<keyword evidence="1" id="KW-1133">Transmembrane helix</keyword>
<evidence type="ECO:0000313" key="3">
    <source>
        <dbReference type="Proteomes" id="UP000740727"/>
    </source>
</evidence>
<organism evidence="2 3">
    <name type="scientific">Candidatus Fonsibacter lacus</name>
    <dbReference type="NCBI Taxonomy" id="2576439"/>
    <lineage>
        <taxon>Bacteria</taxon>
        <taxon>Pseudomonadati</taxon>
        <taxon>Pseudomonadota</taxon>
        <taxon>Alphaproteobacteria</taxon>
        <taxon>Candidatus Pelagibacterales</taxon>
        <taxon>Candidatus Pelagibacterales incertae sedis</taxon>
        <taxon>Candidatus Fonsibacter</taxon>
    </lineage>
</organism>
<sequence>MKRALENIFGIVVGIIVGGFGVLVHNFALGYLPVGLLLGLIGGFSASKILGERFGRRAIRFWFLVGWTLVTLRGATFGNGDELLIMSNGSGNTFLALGFLLMLVSIWSRL</sequence>
<feature type="transmembrane region" description="Helical" evidence="1">
    <location>
        <begin position="89"/>
        <end position="107"/>
    </location>
</feature>
<name>A0A965GDD2_9PROT</name>
<feature type="transmembrane region" description="Helical" evidence="1">
    <location>
        <begin position="59"/>
        <end position="77"/>
    </location>
</feature>